<accession>M4BWW6</accession>
<name>M4BWW6_HYAAE</name>
<dbReference type="OMA" id="HETQMAT"/>
<feature type="region of interest" description="Disordered" evidence="1">
    <location>
        <begin position="1"/>
        <end position="53"/>
    </location>
</feature>
<feature type="compositionally biased region" description="Basic residues" evidence="1">
    <location>
        <begin position="23"/>
        <end position="33"/>
    </location>
</feature>
<sequence length="276" mass="29955">MQDSTTVNDGTISASPVPVQTRSRVKTKSRRRRTCESTSCSSTPSSSSSSSSFSSSSFFSTSSSEFSLPLASAPRTVEFLWSGCSAPGFTLKRKRSGAIFVSTVTHETQMATTLRVGSEFKLVGGFPVNRLTLQDVKKVMLLAPKPVSLVFVNIDDVVIENVNTNVDKDASTRMNGTMLTVARRKLSSSLSTTGPSLTSPMHSTRSLRRSVSLDSSNVQDSSSNSSSSREPRDRDRCMKERKVSKLQMALHRVNQLLNRPVRQAGLHVAVGKSIVV</sequence>
<evidence type="ECO:0000313" key="2">
    <source>
        <dbReference type="EnsemblProtists" id="HpaP811017"/>
    </source>
</evidence>
<dbReference type="SUPFAM" id="SSF50156">
    <property type="entry name" value="PDZ domain-like"/>
    <property type="match status" value="1"/>
</dbReference>
<dbReference type="HOGENOM" id="CLU_065063_1_0_1"/>
<dbReference type="EMBL" id="JH598007">
    <property type="status" value="NOT_ANNOTATED_CDS"/>
    <property type="molecule type" value="Genomic_DNA"/>
</dbReference>
<organism evidence="2 3">
    <name type="scientific">Hyaloperonospora arabidopsidis (strain Emoy2)</name>
    <name type="common">Downy mildew agent</name>
    <name type="synonym">Peronospora arabidopsidis</name>
    <dbReference type="NCBI Taxonomy" id="559515"/>
    <lineage>
        <taxon>Eukaryota</taxon>
        <taxon>Sar</taxon>
        <taxon>Stramenopiles</taxon>
        <taxon>Oomycota</taxon>
        <taxon>Peronosporomycetes</taxon>
        <taxon>Peronosporales</taxon>
        <taxon>Peronosporaceae</taxon>
        <taxon>Hyaloperonospora</taxon>
    </lineage>
</organism>
<proteinExistence type="predicted"/>
<dbReference type="InParanoid" id="M4BWW6"/>
<feature type="compositionally biased region" description="Low complexity" evidence="1">
    <location>
        <begin position="36"/>
        <end position="53"/>
    </location>
</feature>
<feature type="compositionally biased region" description="Polar residues" evidence="1">
    <location>
        <begin position="1"/>
        <end position="20"/>
    </location>
</feature>
<dbReference type="EnsemblProtists" id="HpaT811017">
    <property type="protein sequence ID" value="HpaP811017"/>
    <property type="gene ID" value="HpaG811017"/>
</dbReference>
<evidence type="ECO:0000313" key="3">
    <source>
        <dbReference type="Proteomes" id="UP000011713"/>
    </source>
</evidence>
<reference evidence="3" key="1">
    <citation type="journal article" date="2010" name="Science">
        <title>Signatures of adaptation to obligate biotrophy in the Hyaloperonospora arabidopsidis genome.</title>
        <authorList>
            <person name="Baxter L."/>
            <person name="Tripathy S."/>
            <person name="Ishaque N."/>
            <person name="Boot N."/>
            <person name="Cabral A."/>
            <person name="Kemen E."/>
            <person name="Thines M."/>
            <person name="Ah-Fong A."/>
            <person name="Anderson R."/>
            <person name="Badejoko W."/>
            <person name="Bittner-Eddy P."/>
            <person name="Boore J.L."/>
            <person name="Chibucos M.C."/>
            <person name="Coates M."/>
            <person name="Dehal P."/>
            <person name="Delehaunty K."/>
            <person name="Dong S."/>
            <person name="Downton P."/>
            <person name="Dumas B."/>
            <person name="Fabro G."/>
            <person name="Fronick C."/>
            <person name="Fuerstenberg S.I."/>
            <person name="Fulton L."/>
            <person name="Gaulin E."/>
            <person name="Govers F."/>
            <person name="Hughes L."/>
            <person name="Humphray S."/>
            <person name="Jiang R.H."/>
            <person name="Judelson H."/>
            <person name="Kamoun S."/>
            <person name="Kyung K."/>
            <person name="Meijer H."/>
            <person name="Minx P."/>
            <person name="Morris P."/>
            <person name="Nelson J."/>
            <person name="Phuntumart V."/>
            <person name="Qutob D."/>
            <person name="Rehmany A."/>
            <person name="Rougon-Cardoso A."/>
            <person name="Ryden P."/>
            <person name="Torto-Alalibo T."/>
            <person name="Studholme D."/>
            <person name="Wang Y."/>
            <person name="Win J."/>
            <person name="Wood J."/>
            <person name="Clifton S.W."/>
            <person name="Rogers J."/>
            <person name="Van den Ackerveken G."/>
            <person name="Jones J.D."/>
            <person name="McDowell J.M."/>
            <person name="Beynon J."/>
            <person name="Tyler B.M."/>
        </authorList>
    </citation>
    <scope>NUCLEOTIDE SEQUENCE [LARGE SCALE GENOMIC DNA]</scope>
    <source>
        <strain evidence="3">Emoy2</strain>
    </source>
</reference>
<dbReference type="eggNOG" id="ENOG502S1ZP">
    <property type="taxonomic scope" value="Eukaryota"/>
</dbReference>
<dbReference type="Proteomes" id="UP000011713">
    <property type="component" value="Unassembled WGS sequence"/>
</dbReference>
<dbReference type="AlphaFoldDB" id="M4BWW6"/>
<keyword evidence="3" id="KW-1185">Reference proteome</keyword>
<feature type="compositionally biased region" description="Basic and acidic residues" evidence="1">
    <location>
        <begin position="229"/>
        <end position="238"/>
    </location>
</feature>
<protein>
    <recommendedName>
        <fullName evidence="4">PDZ domain-containing protein</fullName>
    </recommendedName>
</protein>
<dbReference type="VEuPathDB" id="FungiDB:HpaG811017"/>
<evidence type="ECO:0000256" key="1">
    <source>
        <dbReference type="SAM" id="MobiDB-lite"/>
    </source>
</evidence>
<dbReference type="InterPro" id="IPR036034">
    <property type="entry name" value="PDZ_sf"/>
</dbReference>
<reference evidence="2" key="2">
    <citation type="submission" date="2015-06" db="UniProtKB">
        <authorList>
            <consortium name="EnsemblProtists"/>
        </authorList>
    </citation>
    <scope>IDENTIFICATION</scope>
    <source>
        <strain evidence="2">Emoy2</strain>
    </source>
</reference>
<feature type="region of interest" description="Disordered" evidence="1">
    <location>
        <begin position="185"/>
        <end position="238"/>
    </location>
</feature>
<evidence type="ECO:0008006" key="4">
    <source>
        <dbReference type="Google" id="ProtNLM"/>
    </source>
</evidence>
<feature type="compositionally biased region" description="Low complexity" evidence="1">
    <location>
        <begin position="187"/>
        <end position="228"/>
    </location>
</feature>